<gene>
    <name evidence="1" type="ORF">QFC24_004096</name>
</gene>
<evidence type="ECO:0000313" key="1">
    <source>
        <dbReference type="EMBL" id="KAJ9122668.1"/>
    </source>
</evidence>
<dbReference type="Proteomes" id="UP001234202">
    <property type="component" value="Unassembled WGS sequence"/>
</dbReference>
<protein>
    <submittedName>
        <fullName evidence="1">Uncharacterized protein</fullName>
    </submittedName>
</protein>
<proteinExistence type="predicted"/>
<comment type="caution">
    <text evidence="1">The sequence shown here is derived from an EMBL/GenBank/DDBJ whole genome shotgun (WGS) entry which is preliminary data.</text>
</comment>
<name>A0ACC2XFS5_9TREE</name>
<dbReference type="EMBL" id="JASBWV010000014">
    <property type="protein sequence ID" value="KAJ9122668.1"/>
    <property type="molecule type" value="Genomic_DNA"/>
</dbReference>
<accession>A0ACC2XFS5</accession>
<keyword evidence="2" id="KW-1185">Reference proteome</keyword>
<evidence type="ECO:0000313" key="2">
    <source>
        <dbReference type="Proteomes" id="UP001234202"/>
    </source>
</evidence>
<reference evidence="1" key="1">
    <citation type="submission" date="2023-04" db="EMBL/GenBank/DDBJ databases">
        <title>Draft Genome sequencing of Naganishia species isolated from polar environments using Oxford Nanopore Technology.</title>
        <authorList>
            <person name="Leo P."/>
            <person name="Venkateswaran K."/>
        </authorList>
    </citation>
    <scope>NUCLEOTIDE SEQUENCE</scope>
    <source>
        <strain evidence="1">DBVPG 5303</strain>
    </source>
</reference>
<organism evidence="1 2">
    <name type="scientific">Naganishia onofrii</name>
    <dbReference type="NCBI Taxonomy" id="1851511"/>
    <lineage>
        <taxon>Eukaryota</taxon>
        <taxon>Fungi</taxon>
        <taxon>Dikarya</taxon>
        <taxon>Basidiomycota</taxon>
        <taxon>Agaricomycotina</taxon>
        <taxon>Tremellomycetes</taxon>
        <taxon>Filobasidiales</taxon>
        <taxon>Filobasidiaceae</taxon>
        <taxon>Naganishia</taxon>
    </lineage>
</organism>
<sequence>MTRPGTESPLANSSLSGTPPPKLAPRTVSSFPAEVEHAPLLFQASSIRPGRVERVSIGVRDSQGGSVSGFLHLPHGFPSNTLAHKTAVILLSGAGGGVTGPSGIYLSVADKISSIAHLAIPALRLDYRYPARNKYCCADVLAAMNHLTTTYPGQISRFVLVGWSFGGAPVLTVGGSDQRVIGCATIASQTAETEGITHLAPRPVLLLHGTGDRTLSPICSKRLYEWYGSKGDRQLKLYEGDDHALTRNAKEAEEMLVRFIARCAGVRMNTLDSKERKVLDDSLIGSVKEAVEVMKKGGDLDGQERLT</sequence>